<dbReference type="EMBL" id="PYOI01000001">
    <property type="protein sequence ID" value="PSV86367.1"/>
    <property type="molecule type" value="Genomic_DNA"/>
</dbReference>
<evidence type="ECO:0000313" key="2">
    <source>
        <dbReference type="EMBL" id="PSV86367.1"/>
    </source>
</evidence>
<organism evidence="2 3">
    <name type="scientific">Photobacterium leiognathi</name>
    <dbReference type="NCBI Taxonomy" id="553611"/>
    <lineage>
        <taxon>Bacteria</taxon>
        <taxon>Pseudomonadati</taxon>
        <taxon>Pseudomonadota</taxon>
        <taxon>Gammaproteobacteria</taxon>
        <taxon>Vibrionales</taxon>
        <taxon>Vibrionaceae</taxon>
        <taxon>Photobacterium</taxon>
    </lineage>
</organism>
<protein>
    <submittedName>
        <fullName evidence="2">PH domain-containing protein</fullName>
    </submittedName>
</protein>
<reference evidence="2 3" key="1">
    <citation type="submission" date="2018-01" db="EMBL/GenBank/DDBJ databases">
        <title>Whole genome sequencing of Histamine producing bacteria.</title>
        <authorList>
            <person name="Butler K."/>
        </authorList>
    </citation>
    <scope>NUCLEOTIDE SEQUENCE [LARGE SCALE GENOMIC DNA]</scope>
    <source>
        <strain evidence="2 3">ATCC 25521</strain>
    </source>
</reference>
<accession>A0ABX5GKR2</accession>
<dbReference type="PANTHER" id="PTHR35796:SF3">
    <property type="entry name" value="BHLH DOMAIN-CONTAINING PROTEIN"/>
    <property type="match status" value="1"/>
</dbReference>
<comment type="caution">
    <text evidence="2">The sequence shown here is derived from an EMBL/GenBank/DDBJ whole genome shotgun (WGS) entry which is preliminary data.</text>
</comment>
<gene>
    <name evidence="2" type="ORF">CTM94_00745</name>
</gene>
<dbReference type="InterPro" id="IPR012544">
    <property type="entry name" value="PHb"/>
</dbReference>
<dbReference type="Pfam" id="PF08000">
    <property type="entry name" value="bPH_1"/>
    <property type="match status" value="1"/>
</dbReference>
<proteinExistence type="predicted"/>
<dbReference type="PANTHER" id="PTHR35796">
    <property type="entry name" value="HYPOTHETICAL CYTOSOLIC PROTEIN"/>
    <property type="match status" value="1"/>
</dbReference>
<sequence>MGLFNALLGNAGEMSIADATEELSTILGPNEQIELAYKLVRDMIVLTDYRLILIDKQGLTGKKVEYRSIPYKAITMYAVETKGHFDLDAELKLWISGQHEPMTLEFNGKTNVYAMQGLLAAKVAGKLRFIE</sequence>
<keyword evidence="3" id="KW-1185">Reference proteome</keyword>
<dbReference type="CDD" id="cd13225">
    <property type="entry name" value="PH-like_bacteria"/>
    <property type="match status" value="1"/>
</dbReference>
<evidence type="ECO:0000313" key="3">
    <source>
        <dbReference type="Proteomes" id="UP000241566"/>
    </source>
</evidence>
<dbReference type="SUPFAM" id="SSF50729">
    <property type="entry name" value="PH domain-like"/>
    <property type="match status" value="1"/>
</dbReference>
<dbReference type="RefSeq" id="WP_045062170.1">
    <property type="nucleotide sequence ID" value="NZ_CP131599.1"/>
</dbReference>
<evidence type="ECO:0000259" key="1">
    <source>
        <dbReference type="Pfam" id="PF08000"/>
    </source>
</evidence>
<feature type="domain" description="Bacterial Pleckstrin homology" evidence="1">
    <location>
        <begin position="2"/>
        <end position="122"/>
    </location>
</feature>
<dbReference type="InterPro" id="IPR037063">
    <property type="entry name" value="PHb_sf"/>
</dbReference>
<dbReference type="Proteomes" id="UP000241566">
    <property type="component" value="Unassembled WGS sequence"/>
</dbReference>
<dbReference type="Gene3D" id="2.30.29.50">
    <property type="entry name" value="Bacterial Pleckstrin homology domain"/>
    <property type="match status" value="1"/>
</dbReference>
<name>A0ABX5GKR2_PHOLE</name>